<keyword evidence="2" id="KW-1185">Reference proteome</keyword>
<comment type="caution">
    <text evidence="1">The sequence shown here is derived from an EMBL/GenBank/DDBJ whole genome shotgun (WGS) entry which is preliminary data.</text>
</comment>
<dbReference type="EMBL" id="CALSDN010000009">
    <property type="protein sequence ID" value="CAH6722384.1"/>
    <property type="molecule type" value="Genomic_DNA"/>
</dbReference>
<organism evidence="1 2">
    <name type="scientific">[Candida] jaroonii</name>
    <dbReference type="NCBI Taxonomy" id="467808"/>
    <lineage>
        <taxon>Eukaryota</taxon>
        <taxon>Fungi</taxon>
        <taxon>Dikarya</taxon>
        <taxon>Ascomycota</taxon>
        <taxon>Saccharomycotina</taxon>
        <taxon>Pichiomycetes</taxon>
        <taxon>Debaryomycetaceae</taxon>
        <taxon>Yamadazyma</taxon>
    </lineage>
</organism>
<gene>
    <name evidence="1" type="ORF">CLIB1444_09S02366</name>
</gene>
<sequence>MTLSNIDSLKRYLFALPAEHDFCFNNDVRKSIRRELFMAISNRGKYLHWLFPNIYDDKTSEKDLNNKFKQLDEEFEWKFSNYYKLNSHGRDPKYNTHNHHAFHSSSPCSRIFRKGEPIYRCLTCGYDDTCALCSHCYQPEFHQGHKVHITICLRENGGVCDCGDPEAWVNEFHCPYASKDGDSTEIRNSDLPEELVESFSATIGVLLDFVIDIMSRSDLQYLPHESMDQRFIEYYSMASGLDSLAYGYQESEAIEDINSPDYFLMVYNDQIRHYRDAIQRIRLASKRVQDFAIMVTDRVQSYGKGRVVSSKNIAHLQERQKILAATGLATSIRSHRDVFREDMCDEILVWINSLTESEMFKTYNQAKNLFCIAFCSRWKSGLKTSVGVDELLVYNTGRLDILNQIPKIPALKKQHENKESQHWKFEPSMWPLQQDICEECDYNLNVKDYELNTNHLGSRLQYLIYMDIRFWRSIRSLLHDMYSTSLITNLKYKKIISYQYVDIYPVVADMFLTMDREPELNIMSTLSTQLFTCPSNSTCIVQHGDLSRVFASIYGFLTVEQIKSPQDLEVCHEVSLRSLKNRRWGQIFFDIGYILSRSRHPAIILSPEVIGMACDILALFQGRPVLKREGEAHVEYESPDYTAFFHAISVIYQFGEFLAQCLNRIQEMKDDQITKISNEAVSYVYEFLLKLEQGQYPGLEDASVDVDLHKSKEFSVDPVDGTAIQLFDISKDKVSFLHPIHSLLSWLIELSSFSSVSDIKGIFEQSMVDHANQLQLKTYIPQTFIFEYSIRTIVLMSQIKTGFWVRNGFSVKSQLQLYKSTSLRESGYMRDIFMTQIFAIMASPSLFCYTVLSRWLLLYGYVMPSNSETLQELEFDGRVYPKSTRQITTEVPYEKKNIPVMVEECINFFIHLLCEDIHLRKLSNQQITENRIENEIIHNLCFGQMSYTKLCSTIPDHIIAEKRFDIILEDLTIFTPPNNAKDVGTYRLKDEFFSRINPYYFNYSTNTKEDAVKLVKEKLCSRKKLKPEEIVIKPKLRDPQELGIFRFIGNFSTSQYFIDFIIRTLISLLEEGPDCRDESVLETLLHLIHVCSFENNLDIQKYGSFYHKFISKSEIFNVSMAEVLYQVLSNEHFKSHHSKTRAIFAVFGSKYDIISSMSFIPSFQEQNLKDSGNQDYMESETDRKRRVAKEKQAKLMAKFKKQQSSFLKNNMMNSVDMSDTEMEDSEKTGWRFPENHCMLCQNTSQNNGPFGIIAHVSKSSEFRTVPFDNKYWFLKAFSDTANLDVDESEKNENVFTEKWKNYIKKIDEDNVIGPGFKQAEHIDNKLVSQSCGHGMHFQCYMVFLNSNKNKSNQITRNAPENIDHKEFLCPLCKAIGNMFVPIMSTHNDRDLVELLTPGEIDKGDLSSFKSLSKFETDKHQWFQEFTNRFKNDLIQWERLTPQAKHSLQSTGTLSGDQVLLREALAHIEQLMKLFSFPNMFKKDAAEIIANTIKATEISLRGETSNETLVTQQLSNNVLINLRSLQEYRITSLYLGIQEGVNPFIATLGGIRSFYDDSLFYKNVLQKDFFELLTSMFPVPSAGFSFNLLLKACFMGQIIQNVLLLVTQIINHDFYQCEEYSILDVPAITTVDEDRASAAVLLFKKVKRILHPDDDEDMISNDQNFGFVFYSMLIKSCTPFLRRAAILAFVASAEDKNIEWTKFHTLFLEADRLCSLMNIENMYDFILKFISEDASFERERFDKFFESYKVSEKFMDNEDLIQMDYPGLIKLIDLPERLDYFFTKFYYSDKYNNPHMSIEDPAICLFCGEVMDAQKCALGKKFGECTTHYLTECSNNVGIFLLPKDKTILLLHKNGGSFMEAPYLDQHGELPDESKRSKTLYLMTPRYNNLIKHIWLEHNVSNIIVRKLDSVIDAGGWDTL</sequence>
<evidence type="ECO:0000313" key="1">
    <source>
        <dbReference type="EMBL" id="CAH6722384.1"/>
    </source>
</evidence>
<reference evidence="1" key="1">
    <citation type="submission" date="2022-06" db="EMBL/GenBank/DDBJ databases">
        <authorList>
            <person name="Legras J.-L."/>
            <person name="Devillers H."/>
            <person name="Grondin C."/>
        </authorList>
    </citation>
    <scope>NUCLEOTIDE SEQUENCE</scope>
    <source>
        <strain evidence="1">CLIB 1444</strain>
    </source>
</reference>
<protein>
    <submittedName>
        <fullName evidence="1">E3 ubiquitin-protein ligase Ubr2p</fullName>
    </submittedName>
</protein>
<proteinExistence type="predicted"/>
<accession>A0ACA9YCG3</accession>
<dbReference type="Proteomes" id="UP001152531">
    <property type="component" value="Unassembled WGS sequence"/>
</dbReference>
<name>A0ACA9YCG3_9ASCO</name>
<evidence type="ECO:0000313" key="2">
    <source>
        <dbReference type="Proteomes" id="UP001152531"/>
    </source>
</evidence>